<feature type="transmembrane region" description="Helical" evidence="7">
    <location>
        <begin position="200"/>
        <end position="220"/>
    </location>
</feature>
<dbReference type="InterPro" id="IPR030802">
    <property type="entry name" value="Permease_MalE"/>
</dbReference>
<feature type="transmembrane region" description="Helical" evidence="7">
    <location>
        <begin position="90"/>
        <end position="109"/>
    </location>
</feature>
<feature type="transmembrane region" description="Helical" evidence="7">
    <location>
        <begin position="241"/>
        <end position="258"/>
    </location>
</feature>
<dbReference type="Proteomes" id="UP000319342">
    <property type="component" value="Chromosome"/>
</dbReference>
<comment type="similarity">
    <text evidence="2 7">Belongs to the MlaE permease family.</text>
</comment>
<dbReference type="NCBIfam" id="TIGR00056">
    <property type="entry name" value="MlaE family lipid ABC transporter permease subunit"/>
    <property type="match status" value="1"/>
</dbReference>
<dbReference type="OrthoDB" id="9810518at2"/>
<evidence type="ECO:0000256" key="3">
    <source>
        <dbReference type="ARBA" id="ARBA00022448"/>
    </source>
</evidence>
<keyword evidence="6 7" id="KW-0472">Membrane</keyword>
<evidence type="ECO:0000313" key="8">
    <source>
        <dbReference type="EMBL" id="QDU85829.1"/>
    </source>
</evidence>
<accession>A0A518D2Z5</accession>
<evidence type="ECO:0000256" key="5">
    <source>
        <dbReference type="ARBA" id="ARBA00022989"/>
    </source>
</evidence>
<evidence type="ECO:0000256" key="7">
    <source>
        <dbReference type="RuleBase" id="RU362044"/>
    </source>
</evidence>
<keyword evidence="9" id="KW-1185">Reference proteome</keyword>
<evidence type="ECO:0000256" key="4">
    <source>
        <dbReference type="ARBA" id="ARBA00022692"/>
    </source>
</evidence>
<dbReference type="Pfam" id="PF02405">
    <property type="entry name" value="MlaE"/>
    <property type="match status" value="1"/>
</dbReference>
<comment type="subcellular location">
    <subcellularLocation>
        <location evidence="1">Membrane</location>
        <topology evidence="1">Multi-pass membrane protein</topology>
    </subcellularLocation>
</comment>
<evidence type="ECO:0000256" key="1">
    <source>
        <dbReference type="ARBA" id="ARBA00004141"/>
    </source>
</evidence>
<dbReference type="PANTHER" id="PTHR30188">
    <property type="entry name" value="ABC TRANSPORTER PERMEASE PROTEIN-RELATED"/>
    <property type="match status" value="1"/>
</dbReference>
<dbReference type="PANTHER" id="PTHR30188:SF4">
    <property type="entry name" value="PROTEIN TRIGALACTOSYLDIACYLGLYCEROL 1, CHLOROPLASTIC"/>
    <property type="match status" value="1"/>
</dbReference>
<sequence length="259" mass="27506">MKSFRDTCELLGYELTLLGGTIVRLPHLWRRRSATLDQLFTIGVSVVHVVLFVGLFTGMILTLQTGVALSEFGQQDQIGTIVALSMAREMGPFITGIILAATAGSALAAELGTMKVSDELAALEILSVDRTDYLVLPRIVALAIACPLLAVLCDTIGVMGGALVASSQLGVETQLYFDSAVEALKTPGAFLSLPKDVYTGLFKAFVFGVIIATIACSCGIRARGGALGVGEATRRAVRDSIIFIIVANYFLTYLFYSAV</sequence>
<feature type="transmembrane region" description="Helical" evidence="7">
    <location>
        <begin position="39"/>
        <end position="61"/>
    </location>
</feature>
<dbReference type="GO" id="GO:0005548">
    <property type="term" value="F:phospholipid transporter activity"/>
    <property type="evidence" value="ECO:0007669"/>
    <property type="project" value="TreeGrafter"/>
</dbReference>
<dbReference type="EMBL" id="CP036290">
    <property type="protein sequence ID" value="QDU85829.1"/>
    <property type="molecule type" value="Genomic_DNA"/>
</dbReference>
<dbReference type="InterPro" id="IPR003453">
    <property type="entry name" value="ABC_MlaE_roteobac"/>
</dbReference>
<evidence type="ECO:0000313" key="9">
    <source>
        <dbReference type="Proteomes" id="UP000319342"/>
    </source>
</evidence>
<keyword evidence="5 7" id="KW-1133">Transmembrane helix</keyword>
<evidence type="ECO:0000256" key="2">
    <source>
        <dbReference type="ARBA" id="ARBA00007556"/>
    </source>
</evidence>
<keyword evidence="3" id="KW-0813">Transport</keyword>
<feature type="transmembrane region" description="Helical" evidence="7">
    <location>
        <begin position="139"/>
        <end position="165"/>
    </location>
</feature>
<evidence type="ECO:0000256" key="6">
    <source>
        <dbReference type="ARBA" id="ARBA00023136"/>
    </source>
</evidence>
<keyword evidence="4 7" id="KW-0812">Transmembrane</keyword>
<gene>
    <name evidence="8" type="primary">mlaE_2</name>
    <name evidence="8" type="ORF">Pla163_29700</name>
</gene>
<protein>
    <submittedName>
        <fullName evidence="8">ABC transport permease subunit MlaE</fullName>
    </submittedName>
</protein>
<proteinExistence type="inferred from homology"/>
<organism evidence="8 9">
    <name type="scientific">Rohdeia mirabilis</name>
    <dbReference type="NCBI Taxonomy" id="2528008"/>
    <lineage>
        <taxon>Bacteria</taxon>
        <taxon>Pseudomonadati</taxon>
        <taxon>Planctomycetota</taxon>
        <taxon>Planctomycetia</taxon>
        <taxon>Planctomycetia incertae sedis</taxon>
        <taxon>Rohdeia</taxon>
    </lineage>
</organism>
<dbReference type="AlphaFoldDB" id="A0A518D2Z5"/>
<name>A0A518D2Z5_9BACT</name>
<reference evidence="8 9" key="1">
    <citation type="submission" date="2019-02" db="EMBL/GenBank/DDBJ databases">
        <title>Deep-cultivation of Planctomycetes and their phenomic and genomic characterization uncovers novel biology.</title>
        <authorList>
            <person name="Wiegand S."/>
            <person name="Jogler M."/>
            <person name="Boedeker C."/>
            <person name="Pinto D."/>
            <person name="Vollmers J."/>
            <person name="Rivas-Marin E."/>
            <person name="Kohn T."/>
            <person name="Peeters S.H."/>
            <person name="Heuer A."/>
            <person name="Rast P."/>
            <person name="Oberbeckmann S."/>
            <person name="Bunk B."/>
            <person name="Jeske O."/>
            <person name="Meyerdierks A."/>
            <person name="Storesund J.E."/>
            <person name="Kallscheuer N."/>
            <person name="Luecker S."/>
            <person name="Lage O.M."/>
            <person name="Pohl T."/>
            <person name="Merkel B.J."/>
            <person name="Hornburger P."/>
            <person name="Mueller R.-W."/>
            <person name="Bruemmer F."/>
            <person name="Labrenz M."/>
            <person name="Spormann A.M."/>
            <person name="Op den Camp H."/>
            <person name="Overmann J."/>
            <person name="Amann R."/>
            <person name="Jetten M.S.M."/>
            <person name="Mascher T."/>
            <person name="Medema M.H."/>
            <person name="Devos D.P."/>
            <person name="Kaster A.-K."/>
            <person name="Ovreas L."/>
            <person name="Rohde M."/>
            <person name="Galperin M.Y."/>
            <person name="Jogler C."/>
        </authorList>
    </citation>
    <scope>NUCLEOTIDE SEQUENCE [LARGE SCALE GENOMIC DNA]</scope>
    <source>
        <strain evidence="8 9">Pla163</strain>
    </source>
</reference>
<dbReference type="GO" id="GO:0043190">
    <property type="term" value="C:ATP-binding cassette (ABC) transporter complex"/>
    <property type="evidence" value="ECO:0007669"/>
    <property type="project" value="InterPro"/>
</dbReference>
<dbReference type="RefSeq" id="WP_145189921.1">
    <property type="nucleotide sequence ID" value="NZ_CP036290.1"/>
</dbReference>